<proteinExistence type="predicted"/>
<dbReference type="EMBL" id="JANPWB010000002">
    <property type="protein sequence ID" value="KAJ1207188.1"/>
    <property type="molecule type" value="Genomic_DNA"/>
</dbReference>
<name>A0AAV7W3N3_PLEWA</name>
<feature type="compositionally biased region" description="Basic and acidic residues" evidence="1">
    <location>
        <begin position="107"/>
        <end position="117"/>
    </location>
</feature>
<feature type="compositionally biased region" description="Polar residues" evidence="1">
    <location>
        <begin position="132"/>
        <end position="154"/>
    </location>
</feature>
<protein>
    <submittedName>
        <fullName evidence="2">Uncharacterized protein</fullName>
    </submittedName>
</protein>
<reference evidence="2" key="1">
    <citation type="journal article" date="2022" name="bioRxiv">
        <title>Sequencing and chromosome-scale assembly of the giantPleurodeles waltlgenome.</title>
        <authorList>
            <person name="Brown T."/>
            <person name="Elewa A."/>
            <person name="Iarovenko S."/>
            <person name="Subramanian E."/>
            <person name="Araus A.J."/>
            <person name="Petzold A."/>
            <person name="Susuki M."/>
            <person name="Suzuki K.-i.T."/>
            <person name="Hayashi T."/>
            <person name="Toyoda A."/>
            <person name="Oliveira C."/>
            <person name="Osipova E."/>
            <person name="Leigh N.D."/>
            <person name="Simon A."/>
            <person name="Yun M.H."/>
        </authorList>
    </citation>
    <scope>NUCLEOTIDE SEQUENCE</scope>
    <source>
        <strain evidence="2">20211129_DDA</strain>
        <tissue evidence="2">Liver</tissue>
    </source>
</reference>
<keyword evidence="3" id="KW-1185">Reference proteome</keyword>
<sequence length="243" mass="25828">MVAAERTTASAPRTPAESLVHRRRGEERMPKAACKPHAVRKATKLIGALPWISKANMAPKNPQNIGDKGEGARQIRVGKNGSDTGPAGIRPASGPTKLSSKTGGGSGKDDKDGKDIIRGAPLNPRGKGKSQPAITNVLTSGVQDSGIESFSSPPKDTPHCLQENSKTMTHREEPLQAKEGPYGSNSPPVRPQDGEGWLLDDPSSFKEQTALNDACARAPISNNMQLQAEEHKQLLKLLLVPMA</sequence>
<dbReference type="Proteomes" id="UP001066276">
    <property type="component" value="Chromosome 1_2"/>
</dbReference>
<evidence type="ECO:0000256" key="1">
    <source>
        <dbReference type="SAM" id="MobiDB-lite"/>
    </source>
</evidence>
<feature type="region of interest" description="Disordered" evidence="1">
    <location>
        <begin position="52"/>
        <end position="199"/>
    </location>
</feature>
<dbReference type="AlphaFoldDB" id="A0AAV7W3N3"/>
<accession>A0AAV7W3N3</accession>
<evidence type="ECO:0000313" key="2">
    <source>
        <dbReference type="EMBL" id="KAJ1207188.1"/>
    </source>
</evidence>
<comment type="caution">
    <text evidence="2">The sequence shown here is derived from an EMBL/GenBank/DDBJ whole genome shotgun (WGS) entry which is preliminary data.</text>
</comment>
<organism evidence="2 3">
    <name type="scientific">Pleurodeles waltl</name>
    <name type="common">Iberian ribbed newt</name>
    <dbReference type="NCBI Taxonomy" id="8319"/>
    <lineage>
        <taxon>Eukaryota</taxon>
        <taxon>Metazoa</taxon>
        <taxon>Chordata</taxon>
        <taxon>Craniata</taxon>
        <taxon>Vertebrata</taxon>
        <taxon>Euteleostomi</taxon>
        <taxon>Amphibia</taxon>
        <taxon>Batrachia</taxon>
        <taxon>Caudata</taxon>
        <taxon>Salamandroidea</taxon>
        <taxon>Salamandridae</taxon>
        <taxon>Pleurodelinae</taxon>
        <taxon>Pleurodeles</taxon>
    </lineage>
</organism>
<evidence type="ECO:0000313" key="3">
    <source>
        <dbReference type="Proteomes" id="UP001066276"/>
    </source>
</evidence>
<feature type="region of interest" description="Disordered" evidence="1">
    <location>
        <begin position="1"/>
        <end position="39"/>
    </location>
</feature>
<gene>
    <name evidence="2" type="ORF">NDU88_002580</name>
</gene>